<dbReference type="SUPFAM" id="SSF52540">
    <property type="entry name" value="P-loop containing nucleoside triphosphate hydrolases"/>
    <property type="match status" value="1"/>
</dbReference>
<dbReference type="SUPFAM" id="SSF50447">
    <property type="entry name" value="Translation proteins"/>
    <property type="match status" value="1"/>
</dbReference>
<keyword evidence="2" id="KW-0342">GTP-binding</keyword>
<dbReference type="GO" id="GO:0005525">
    <property type="term" value="F:GTP binding"/>
    <property type="evidence" value="ECO:0007669"/>
    <property type="project" value="UniProtKB-KW"/>
</dbReference>
<dbReference type="PANTHER" id="PTHR43261:SF6">
    <property type="entry name" value="ELONGATION FACTOR G-LIKE PROTEIN"/>
    <property type="match status" value="1"/>
</dbReference>
<dbReference type="Pfam" id="PF22042">
    <property type="entry name" value="EF-G_D2"/>
    <property type="match status" value="1"/>
</dbReference>
<dbReference type="GO" id="GO:0032790">
    <property type="term" value="P:ribosome disassembly"/>
    <property type="evidence" value="ECO:0007669"/>
    <property type="project" value="TreeGrafter"/>
</dbReference>
<dbReference type="GO" id="GO:0003746">
    <property type="term" value="F:translation elongation factor activity"/>
    <property type="evidence" value="ECO:0007669"/>
    <property type="project" value="InterPro"/>
</dbReference>
<organism evidence="4">
    <name type="scientific">freshwater metagenome</name>
    <dbReference type="NCBI Taxonomy" id="449393"/>
    <lineage>
        <taxon>unclassified sequences</taxon>
        <taxon>metagenomes</taxon>
        <taxon>ecological metagenomes</taxon>
    </lineage>
</organism>
<dbReference type="AlphaFoldDB" id="A0A6J7AR10"/>
<dbReference type="InterPro" id="IPR027417">
    <property type="entry name" value="P-loop_NTPase"/>
</dbReference>
<feature type="domain" description="Tr-type G" evidence="3">
    <location>
        <begin position="50"/>
        <end position="269"/>
    </location>
</feature>
<dbReference type="InterPro" id="IPR035649">
    <property type="entry name" value="EFG_V"/>
</dbReference>
<evidence type="ECO:0000313" key="4">
    <source>
        <dbReference type="EMBL" id="CAB4835133.1"/>
    </source>
</evidence>
<dbReference type="NCBIfam" id="TIGR00231">
    <property type="entry name" value="small_GTP"/>
    <property type="match status" value="1"/>
</dbReference>
<dbReference type="FunFam" id="3.30.70.240:FF:000001">
    <property type="entry name" value="Elongation factor G"/>
    <property type="match status" value="1"/>
</dbReference>
<dbReference type="Pfam" id="PF14492">
    <property type="entry name" value="EFG_III"/>
    <property type="match status" value="1"/>
</dbReference>
<keyword evidence="1" id="KW-0547">Nucleotide-binding</keyword>
<dbReference type="Gene3D" id="3.30.70.240">
    <property type="match status" value="1"/>
</dbReference>
<dbReference type="PROSITE" id="PS51722">
    <property type="entry name" value="G_TR_2"/>
    <property type="match status" value="1"/>
</dbReference>
<evidence type="ECO:0000256" key="2">
    <source>
        <dbReference type="ARBA" id="ARBA00023134"/>
    </source>
</evidence>
<dbReference type="Pfam" id="PF03764">
    <property type="entry name" value="EFG_IV"/>
    <property type="match status" value="1"/>
</dbReference>
<dbReference type="NCBIfam" id="NF009377">
    <property type="entry name" value="PRK12740.1-1"/>
    <property type="match status" value="1"/>
</dbReference>
<dbReference type="Pfam" id="PF00679">
    <property type="entry name" value="EFG_C"/>
    <property type="match status" value="1"/>
</dbReference>
<gene>
    <name evidence="4" type="ORF">UFOPK3204_01687</name>
</gene>
<dbReference type="PANTHER" id="PTHR43261">
    <property type="entry name" value="TRANSLATION ELONGATION FACTOR G-RELATED"/>
    <property type="match status" value="1"/>
</dbReference>
<dbReference type="Gene3D" id="3.30.70.870">
    <property type="entry name" value="Elongation Factor G (Translational Gtpase), domain 3"/>
    <property type="match status" value="1"/>
</dbReference>
<protein>
    <submittedName>
        <fullName evidence="4">Unannotated protein</fullName>
    </submittedName>
</protein>
<sequence length="744" mass="78712">MAGRFSYADYCLAFAIRPANGEDSRLNGAKEVKMSDKARSKAAPVAHLPKNIRNVVLVGPTGSGKTSLVESLIYAAGASSRIGKVEDGTTITDVDPVAIKQHRSVGLAVAAIPWQGFVINLIDTPGYADFIADLRAGLRAADAALFVIGAVDGVDAATQQLWDECESVGMPRAIVVTKLDKDRADFDETVALCRRVFTGGGGVLPLHLPIHAANGTPIGFIDLLSTQIHEWTTGIRAERECDREHSDLIEQARNDLIEAIITESEDENLMDRFVADEPIDVETLNRDFERAVARGHFHPVIGHALTPATLGTELLLNLITSGFPSPAEHPLPVVTSVAGEPKPPLSADPGGPLCAEVIKTATDPYIGKLSIVRVFSGTLTANQAVHVSGHFESSSGHQSHDVDERIGVLSAPLGAEQRPVSEAIAGSIVSVSKLSRAETGDTLSSLAQPLIMESWLMPEPLFPIAIRGHTTADEDKLGPALARVLAEDPTLRIDQNAATGQIVVWCLGEAHANLVAEHLATRYGVNVDTEEMRIQLRETFATAAQGTGRHVRQSGGHGQYAVCEIVVEPMPVGTGFEFVDKVVGGAVPRAFIGSVEKGVRAQLLKGVAIGYPVVDIRVTLVDGKSHSVDSSDMAFQAAGALALKDAAAKSTINLLEPLIELAVLMPDEHTGAVISDLSTRRGHVTGTESIAGGRSVVRAIVPEAEITRYAIDIRSLTHGTGSYTRQSAGFAPMPSAAAKKILGG</sequence>
<dbReference type="EMBL" id="CAFABK010000121">
    <property type="protein sequence ID" value="CAB4835133.1"/>
    <property type="molecule type" value="Genomic_DNA"/>
</dbReference>
<dbReference type="InterPro" id="IPR041095">
    <property type="entry name" value="EFG_II"/>
</dbReference>
<dbReference type="CDD" id="cd01434">
    <property type="entry name" value="EFG_mtEFG1_IV"/>
    <property type="match status" value="1"/>
</dbReference>
<dbReference type="InterPro" id="IPR000640">
    <property type="entry name" value="EFG_V-like"/>
</dbReference>
<dbReference type="InterPro" id="IPR000795">
    <property type="entry name" value="T_Tr_GTP-bd_dom"/>
</dbReference>
<dbReference type="SUPFAM" id="SSF54211">
    <property type="entry name" value="Ribosomal protein S5 domain 2-like"/>
    <property type="match status" value="1"/>
</dbReference>
<dbReference type="InterPro" id="IPR009000">
    <property type="entry name" value="Transl_B-barrel_sf"/>
</dbReference>
<proteinExistence type="predicted"/>
<accession>A0A6J7AR10</accession>
<dbReference type="Gene3D" id="3.40.50.300">
    <property type="entry name" value="P-loop containing nucleotide triphosphate hydrolases"/>
    <property type="match status" value="1"/>
</dbReference>
<dbReference type="InterPro" id="IPR014721">
    <property type="entry name" value="Ribsml_uS5_D2-typ_fold_subgr"/>
</dbReference>
<dbReference type="SUPFAM" id="SSF54980">
    <property type="entry name" value="EF-G C-terminal domain-like"/>
    <property type="match status" value="2"/>
</dbReference>
<dbReference type="Pfam" id="PF00009">
    <property type="entry name" value="GTP_EFTU"/>
    <property type="match status" value="1"/>
</dbReference>
<dbReference type="NCBIfam" id="NF009381">
    <property type="entry name" value="PRK12740.1-5"/>
    <property type="match status" value="1"/>
</dbReference>
<dbReference type="InterPro" id="IPR035647">
    <property type="entry name" value="EFG_III/V"/>
</dbReference>
<dbReference type="Gene3D" id="2.40.30.10">
    <property type="entry name" value="Translation factors"/>
    <property type="match status" value="1"/>
</dbReference>
<dbReference type="InterPro" id="IPR005225">
    <property type="entry name" value="Small_GTP-bd"/>
</dbReference>
<evidence type="ECO:0000259" key="3">
    <source>
        <dbReference type="PROSITE" id="PS51722"/>
    </source>
</evidence>
<dbReference type="SMART" id="SM00838">
    <property type="entry name" value="EFG_C"/>
    <property type="match status" value="1"/>
</dbReference>
<dbReference type="Gene3D" id="3.30.230.10">
    <property type="match status" value="1"/>
</dbReference>
<dbReference type="SMART" id="SM00889">
    <property type="entry name" value="EFG_IV"/>
    <property type="match status" value="1"/>
</dbReference>
<name>A0A6J7AR10_9ZZZZ</name>
<evidence type="ECO:0000256" key="1">
    <source>
        <dbReference type="ARBA" id="ARBA00022741"/>
    </source>
</evidence>
<dbReference type="InterPro" id="IPR047872">
    <property type="entry name" value="EFG_IV"/>
</dbReference>
<reference evidence="4" key="1">
    <citation type="submission" date="2020-05" db="EMBL/GenBank/DDBJ databases">
        <authorList>
            <person name="Chiriac C."/>
            <person name="Salcher M."/>
            <person name="Ghai R."/>
            <person name="Kavagutti S V."/>
        </authorList>
    </citation>
    <scope>NUCLEOTIDE SEQUENCE</scope>
</reference>
<dbReference type="InterPro" id="IPR053905">
    <property type="entry name" value="EF-G-like_DII"/>
</dbReference>
<dbReference type="InterPro" id="IPR005517">
    <property type="entry name" value="Transl_elong_EFG/EF2_IV"/>
</dbReference>
<dbReference type="GO" id="GO:0003924">
    <property type="term" value="F:GTPase activity"/>
    <property type="evidence" value="ECO:0007669"/>
    <property type="project" value="InterPro"/>
</dbReference>
<dbReference type="CDD" id="cd03713">
    <property type="entry name" value="EFG_mtEFG_C"/>
    <property type="match status" value="1"/>
</dbReference>
<dbReference type="InterPro" id="IPR020568">
    <property type="entry name" value="Ribosomal_Su5_D2-typ_SF"/>
</dbReference>